<evidence type="ECO:0000256" key="1">
    <source>
        <dbReference type="SAM" id="Phobius"/>
    </source>
</evidence>
<keyword evidence="1" id="KW-1133">Transmembrane helix</keyword>
<name>A0A369QAF3_9SPHN</name>
<dbReference type="InterPro" id="IPR047111">
    <property type="entry name" value="YbaP-like"/>
</dbReference>
<evidence type="ECO:0008006" key="4">
    <source>
        <dbReference type="Google" id="ProtNLM"/>
    </source>
</evidence>
<dbReference type="EMBL" id="QBKA01000002">
    <property type="protein sequence ID" value="RDC59899.1"/>
    <property type="molecule type" value="Genomic_DNA"/>
</dbReference>
<protein>
    <recommendedName>
        <fullName evidence="4">TraB/GumN family protein</fullName>
    </recommendedName>
</protein>
<dbReference type="Proteomes" id="UP000253727">
    <property type="component" value="Unassembled WGS sequence"/>
</dbReference>
<accession>A0A369QAF3</accession>
<sequence length="320" mass="34409">MNIGLPRMKQERGVPLWRAPFGYIMVRVSMVLAVVMVLALALTGCKDEASAPPPEFRNAPAPPIWELRSANGEHGGWLLGTIHSLPDGVEWRSKPVERAIEQAEGLVVEAKGITDKDRHAMIFAHMSVTPGLPPLNQRGDRGQIDAALAHQDMKAADFTATETWAAALMLSGAGGYGSSANGVDRALLETFAPVQTRELEGVEGQLRIFDELPENTQRELLDLAVKSALAGNSARKADAVAWYRGDMDGLAASLTRDLGSRPALRAALVTRRNQQWASTIEALLAEHDALLIAVGAAHMAGPGNLLAELETRGIAARRIR</sequence>
<comment type="caution">
    <text evidence="2">The sequence shown here is derived from an EMBL/GenBank/DDBJ whole genome shotgun (WGS) entry which is preliminary data.</text>
</comment>
<feature type="transmembrane region" description="Helical" evidence="1">
    <location>
        <begin position="21"/>
        <end position="42"/>
    </location>
</feature>
<evidence type="ECO:0000313" key="2">
    <source>
        <dbReference type="EMBL" id="RDC59899.1"/>
    </source>
</evidence>
<evidence type="ECO:0000313" key="3">
    <source>
        <dbReference type="Proteomes" id="UP000253727"/>
    </source>
</evidence>
<proteinExistence type="predicted"/>
<dbReference type="Pfam" id="PF01963">
    <property type="entry name" value="TraB_PrgY_gumN"/>
    <property type="match status" value="1"/>
</dbReference>
<keyword evidence="1" id="KW-0812">Transmembrane</keyword>
<reference evidence="2 3" key="1">
    <citation type="submission" date="2018-04" db="EMBL/GenBank/DDBJ databases">
        <title>Altererythrobacter sp. HME9302 genome sequencing and assembly.</title>
        <authorList>
            <person name="Kang H."/>
            <person name="Kim H."/>
            <person name="Joh K."/>
        </authorList>
    </citation>
    <scope>NUCLEOTIDE SEQUENCE [LARGE SCALE GENOMIC DNA]</scope>
    <source>
        <strain evidence="2 3">HME9302</strain>
    </source>
</reference>
<keyword evidence="1" id="KW-0472">Membrane</keyword>
<dbReference type="AlphaFoldDB" id="A0A369QAF3"/>
<dbReference type="InterPro" id="IPR002816">
    <property type="entry name" value="TraB/PrgY/GumN_fam"/>
</dbReference>
<dbReference type="CDD" id="cd14789">
    <property type="entry name" value="Tiki"/>
    <property type="match status" value="1"/>
</dbReference>
<dbReference type="PANTHER" id="PTHR40590:SF1">
    <property type="entry name" value="CYTOPLASMIC PROTEIN"/>
    <property type="match status" value="1"/>
</dbReference>
<gene>
    <name evidence="2" type="ORF">HME9302_01096</name>
</gene>
<organism evidence="2 3">
    <name type="scientific">Alteripontixanthobacter maritimus</name>
    <dbReference type="NCBI Taxonomy" id="2161824"/>
    <lineage>
        <taxon>Bacteria</taxon>
        <taxon>Pseudomonadati</taxon>
        <taxon>Pseudomonadota</taxon>
        <taxon>Alphaproteobacteria</taxon>
        <taxon>Sphingomonadales</taxon>
        <taxon>Erythrobacteraceae</taxon>
        <taxon>Alteripontixanthobacter</taxon>
    </lineage>
</organism>
<keyword evidence="3" id="KW-1185">Reference proteome</keyword>
<dbReference type="PANTHER" id="PTHR40590">
    <property type="entry name" value="CYTOPLASMIC PROTEIN-RELATED"/>
    <property type="match status" value="1"/>
</dbReference>